<dbReference type="PANTHER" id="PTHR20857">
    <property type="entry name" value="THIAMINE-PHOSPHATE PYROPHOSPHORYLASE"/>
    <property type="match status" value="1"/>
</dbReference>
<dbReference type="GO" id="GO:0004789">
    <property type="term" value="F:thiamine-phosphate diphosphorylase activity"/>
    <property type="evidence" value="ECO:0007669"/>
    <property type="project" value="UniProtKB-EC"/>
</dbReference>
<feature type="domain" description="Thiamine phosphate synthase/TenI" evidence="4">
    <location>
        <begin position="7"/>
        <end position="168"/>
    </location>
</feature>
<comment type="pathway">
    <text evidence="2">Cofactor biosynthesis; thiamine diphosphate biosynthesis.</text>
</comment>
<dbReference type="CDD" id="cd00564">
    <property type="entry name" value="TMP_TenI"/>
    <property type="match status" value="1"/>
</dbReference>
<dbReference type="InterPro" id="IPR022998">
    <property type="entry name" value="ThiamineP_synth_TenI"/>
</dbReference>
<dbReference type="EMBL" id="JACGXA010000001">
    <property type="protein sequence ID" value="MBA8803240.1"/>
    <property type="molecule type" value="Genomic_DNA"/>
</dbReference>
<dbReference type="Gene3D" id="3.20.20.70">
    <property type="entry name" value="Aldolase class I"/>
    <property type="match status" value="1"/>
</dbReference>
<evidence type="ECO:0000313" key="6">
    <source>
        <dbReference type="Proteomes" id="UP000580910"/>
    </source>
</evidence>
<dbReference type="AlphaFoldDB" id="A0A7W3IZ23"/>
<accession>A0A7W3IZ23</accession>
<dbReference type="EC" id="2.5.1.3" evidence="5"/>
<dbReference type="Pfam" id="PF02581">
    <property type="entry name" value="TMP-TENI"/>
    <property type="match status" value="1"/>
</dbReference>
<evidence type="ECO:0000256" key="3">
    <source>
        <dbReference type="ARBA" id="ARBA00022977"/>
    </source>
</evidence>
<keyword evidence="6" id="KW-1185">Reference proteome</keyword>
<keyword evidence="3" id="KW-0784">Thiamine biosynthesis</keyword>
<dbReference type="GO" id="GO:0009228">
    <property type="term" value="P:thiamine biosynthetic process"/>
    <property type="evidence" value="ECO:0007669"/>
    <property type="project" value="UniProtKB-KW"/>
</dbReference>
<dbReference type="RefSeq" id="WP_182538102.1">
    <property type="nucleotide sequence ID" value="NZ_JACGXA010000001.1"/>
</dbReference>
<name>A0A7W3IZ23_9ACTN</name>
<comment type="caution">
    <text evidence="5">The sequence shown here is derived from an EMBL/GenBank/DDBJ whole genome shotgun (WGS) entry which is preliminary data.</text>
</comment>
<dbReference type="PANTHER" id="PTHR20857:SF15">
    <property type="entry name" value="THIAMINE-PHOSPHATE SYNTHASE"/>
    <property type="match status" value="1"/>
</dbReference>
<evidence type="ECO:0000256" key="2">
    <source>
        <dbReference type="ARBA" id="ARBA00004948"/>
    </source>
</evidence>
<dbReference type="GO" id="GO:0005737">
    <property type="term" value="C:cytoplasm"/>
    <property type="evidence" value="ECO:0007669"/>
    <property type="project" value="TreeGrafter"/>
</dbReference>
<reference evidence="5 6" key="1">
    <citation type="submission" date="2020-07" db="EMBL/GenBank/DDBJ databases">
        <title>Sequencing the genomes of 1000 actinobacteria strains.</title>
        <authorList>
            <person name="Klenk H.-P."/>
        </authorList>
    </citation>
    <scope>NUCLEOTIDE SEQUENCE [LARGE SCALE GENOMIC DNA]</scope>
    <source>
        <strain evidence="5 6">DSM 21349</strain>
    </source>
</reference>
<protein>
    <submittedName>
        <fullName evidence="5">Thiamine-phosphate pyrophosphorylase</fullName>
        <ecNumber evidence="5">2.5.1.3</ecNumber>
    </submittedName>
</protein>
<evidence type="ECO:0000259" key="4">
    <source>
        <dbReference type="Pfam" id="PF02581"/>
    </source>
</evidence>
<evidence type="ECO:0000256" key="1">
    <source>
        <dbReference type="ARBA" id="ARBA00003814"/>
    </source>
</evidence>
<keyword evidence="5" id="KW-0808">Transferase</keyword>
<dbReference type="InterPro" id="IPR036206">
    <property type="entry name" value="ThiamineP_synth_sf"/>
</dbReference>
<dbReference type="Proteomes" id="UP000580910">
    <property type="component" value="Unassembled WGS sequence"/>
</dbReference>
<evidence type="ECO:0000313" key="5">
    <source>
        <dbReference type="EMBL" id="MBA8803240.1"/>
    </source>
</evidence>
<gene>
    <name evidence="5" type="ORF">FB382_001531</name>
</gene>
<organism evidence="5 6">
    <name type="scientific">Nocardioides ginsengisegetis</name>
    <dbReference type="NCBI Taxonomy" id="661491"/>
    <lineage>
        <taxon>Bacteria</taxon>
        <taxon>Bacillati</taxon>
        <taxon>Actinomycetota</taxon>
        <taxon>Actinomycetes</taxon>
        <taxon>Propionibacteriales</taxon>
        <taxon>Nocardioidaceae</taxon>
        <taxon>Nocardioides</taxon>
    </lineage>
</organism>
<dbReference type="SUPFAM" id="SSF51391">
    <property type="entry name" value="Thiamin phosphate synthase"/>
    <property type="match status" value="1"/>
</dbReference>
<comment type="function">
    <text evidence="1">Condenses 4-methyl-5-(beta-hydroxyethyl)thiazole monophosphate (THZ-P) and 2-methyl-4-amino-5-hydroxymethyl pyrimidine pyrophosphate (HMP-PP) to form thiamine monophosphate (TMP).</text>
</comment>
<sequence>MRTRLLLLTDRAQLSKGRSLSRTIAECVEAGLEAVVVREHDLGPRDRRALLARVAELDGLTVISSRIVDPAAHGLHLAAHQERVDGWHGRSCHSADDVRRAVADGAAWATLSPYAATASKPGHGPPLPPDAFTDDSGIPVFALGGIDAGNTRAAVEAGAHGVAVMGAVMRAADPADVVARLLAELA</sequence>
<dbReference type="InterPro" id="IPR013785">
    <property type="entry name" value="Aldolase_TIM"/>
</dbReference>
<proteinExistence type="predicted"/>